<dbReference type="AlphaFoldDB" id="A0A4C1YMB7"/>
<dbReference type="EMBL" id="BGZK01001336">
    <property type="protein sequence ID" value="GBP77571.1"/>
    <property type="molecule type" value="Genomic_DNA"/>
</dbReference>
<organism evidence="1 2">
    <name type="scientific">Eumeta variegata</name>
    <name type="common">Bagworm moth</name>
    <name type="synonym">Eumeta japonica</name>
    <dbReference type="NCBI Taxonomy" id="151549"/>
    <lineage>
        <taxon>Eukaryota</taxon>
        <taxon>Metazoa</taxon>
        <taxon>Ecdysozoa</taxon>
        <taxon>Arthropoda</taxon>
        <taxon>Hexapoda</taxon>
        <taxon>Insecta</taxon>
        <taxon>Pterygota</taxon>
        <taxon>Neoptera</taxon>
        <taxon>Endopterygota</taxon>
        <taxon>Lepidoptera</taxon>
        <taxon>Glossata</taxon>
        <taxon>Ditrysia</taxon>
        <taxon>Tineoidea</taxon>
        <taxon>Psychidae</taxon>
        <taxon>Oiketicinae</taxon>
        <taxon>Eumeta</taxon>
    </lineage>
</organism>
<evidence type="ECO:0000313" key="1">
    <source>
        <dbReference type="EMBL" id="GBP77571.1"/>
    </source>
</evidence>
<reference evidence="1 2" key="1">
    <citation type="journal article" date="2019" name="Commun. Biol.">
        <title>The bagworm genome reveals a unique fibroin gene that provides high tensile strength.</title>
        <authorList>
            <person name="Kono N."/>
            <person name="Nakamura H."/>
            <person name="Ohtoshi R."/>
            <person name="Tomita M."/>
            <person name="Numata K."/>
            <person name="Arakawa K."/>
        </authorList>
    </citation>
    <scope>NUCLEOTIDE SEQUENCE [LARGE SCALE GENOMIC DNA]</scope>
</reference>
<gene>
    <name evidence="1" type="ORF">EVAR_57249_1</name>
</gene>
<comment type="caution">
    <text evidence="1">The sequence shown here is derived from an EMBL/GenBank/DDBJ whole genome shotgun (WGS) entry which is preliminary data.</text>
</comment>
<keyword evidence="2" id="KW-1185">Reference proteome</keyword>
<protein>
    <submittedName>
        <fullName evidence="1">Uncharacterized protein</fullName>
    </submittedName>
</protein>
<name>A0A4C1YMB7_EUMVA</name>
<sequence>MYGSENPVWWKKNENRINVLEMRFLSNMCGMSQEDRYRNSDVRESYGLKKDVVIRVKRGGGDVALSADRGSATAPGRRRRRCAVGRLFARSYVRKSKTTTRNRYPIPSQEAGNSLVTRLKFRVYISDGGHPFYDGSPAPLLLDFATKGKLL</sequence>
<evidence type="ECO:0000313" key="2">
    <source>
        <dbReference type="Proteomes" id="UP000299102"/>
    </source>
</evidence>
<dbReference type="OrthoDB" id="425681at2759"/>
<dbReference type="Proteomes" id="UP000299102">
    <property type="component" value="Unassembled WGS sequence"/>
</dbReference>
<accession>A0A4C1YMB7</accession>
<proteinExistence type="predicted"/>